<keyword evidence="4" id="KW-1185">Reference proteome</keyword>
<dbReference type="STRING" id="4781.A0A0P1B719"/>
<feature type="region of interest" description="Disordered" evidence="2">
    <location>
        <begin position="28"/>
        <end position="63"/>
    </location>
</feature>
<comment type="similarity">
    <text evidence="1">Belongs to the HSBP1 family.</text>
</comment>
<dbReference type="OMA" id="MVSRACV"/>
<dbReference type="GO" id="GO:0005634">
    <property type="term" value="C:nucleus"/>
    <property type="evidence" value="ECO:0007669"/>
    <property type="project" value="TreeGrafter"/>
</dbReference>
<dbReference type="OrthoDB" id="4159489at2759"/>
<evidence type="ECO:0000313" key="4">
    <source>
        <dbReference type="Proteomes" id="UP000054928"/>
    </source>
</evidence>
<accession>A0A0P1B719</accession>
<dbReference type="Gene3D" id="1.20.5.430">
    <property type="match status" value="1"/>
</dbReference>
<evidence type="ECO:0000256" key="2">
    <source>
        <dbReference type="SAM" id="MobiDB-lite"/>
    </source>
</evidence>
<protein>
    <submittedName>
        <fullName evidence="3">Heat shock factor binding protein</fullName>
    </submittedName>
</protein>
<evidence type="ECO:0000256" key="1">
    <source>
        <dbReference type="ARBA" id="ARBA00006349"/>
    </source>
</evidence>
<dbReference type="PANTHER" id="PTHR19424">
    <property type="entry name" value="HEAT SHOCK FACTOR BINDING PROTEIN 1"/>
    <property type="match status" value="1"/>
</dbReference>
<dbReference type="InterPro" id="IPR009643">
    <property type="entry name" value="HS1-bd"/>
</dbReference>
<dbReference type="GO" id="GO:0005829">
    <property type="term" value="C:cytosol"/>
    <property type="evidence" value="ECO:0007669"/>
    <property type="project" value="TreeGrafter"/>
</dbReference>
<dbReference type="RefSeq" id="XP_024586247.1">
    <property type="nucleotide sequence ID" value="XM_024721116.1"/>
</dbReference>
<dbReference type="PANTHER" id="PTHR19424:SF0">
    <property type="entry name" value="HEAT SHOCK FACTOR BINDING PROTEIN 1"/>
    <property type="match status" value="1"/>
</dbReference>
<reference evidence="4" key="1">
    <citation type="submission" date="2014-09" db="EMBL/GenBank/DDBJ databases">
        <authorList>
            <person name="Sharma Rahul"/>
            <person name="Thines Marco"/>
        </authorList>
    </citation>
    <scope>NUCLEOTIDE SEQUENCE [LARGE SCALE GENOMIC DNA]</scope>
</reference>
<dbReference type="Proteomes" id="UP000054928">
    <property type="component" value="Unassembled WGS sequence"/>
</dbReference>
<organism evidence="3 4">
    <name type="scientific">Plasmopara halstedii</name>
    <name type="common">Downy mildew of sunflower</name>
    <dbReference type="NCBI Taxonomy" id="4781"/>
    <lineage>
        <taxon>Eukaryota</taxon>
        <taxon>Sar</taxon>
        <taxon>Stramenopiles</taxon>
        <taxon>Oomycota</taxon>
        <taxon>Peronosporomycetes</taxon>
        <taxon>Peronosporales</taxon>
        <taxon>Peronosporaceae</taxon>
        <taxon>Plasmopara</taxon>
    </lineage>
</organism>
<dbReference type="AlphaFoldDB" id="A0A0P1B719"/>
<evidence type="ECO:0000313" key="3">
    <source>
        <dbReference type="EMBL" id="CEG49878.1"/>
    </source>
</evidence>
<dbReference type="GO" id="GO:0070370">
    <property type="term" value="P:cellular heat acclimation"/>
    <property type="evidence" value="ECO:0007669"/>
    <property type="project" value="TreeGrafter"/>
</dbReference>
<sequence length="63" mass="6804">MQSRFAQMSDAIIGRIDEMGSRIDELEKSIGDLVDQTNEGGGEKSQEPSTSDTATAKDKIESV</sequence>
<dbReference type="Pfam" id="PF06825">
    <property type="entry name" value="HSBP1"/>
    <property type="match status" value="1"/>
</dbReference>
<proteinExistence type="inferred from homology"/>
<dbReference type="EMBL" id="CCYD01003101">
    <property type="protein sequence ID" value="CEG49878.1"/>
    <property type="molecule type" value="Genomic_DNA"/>
</dbReference>
<name>A0A0P1B719_PLAHL</name>
<keyword evidence="3" id="KW-0346">Stress response</keyword>
<dbReference type="GeneID" id="36410287"/>
<dbReference type="GO" id="GO:0003714">
    <property type="term" value="F:transcription corepressor activity"/>
    <property type="evidence" value="ECO:0007669"/>
    <property type="project" value="InterPro"/>
</dbReference>